<evidence type="ECO:0000256" key="1">
    <source>
        <dbReference type="SAM" id="MobiDB-lite"/>
    </source>
</evidence>
<dbReference type="GO" id="GO:0016301">
    <property type="term" value="F:kinase activity"/>
    <property type="evidence" value="ECO:0007669"/>
    <property type="project" value="UniProtKB-KW"/>
</dbReference>
<dbReference type="STRING" id="546991.N1JK49"/>
<feature type="region of interest" description="Disordered" evidence="1">
    <location>
        <begin position="398"/>
        <end position="426"/>
    </location>
</feature>
<sequence>MPQSVEDSAHFAANPLLEITSNFMERCANSNIDISRRRLDEDTDLQPISTALSTLLMTLNYYAKYQLPPSAVCTYMPELINSIKRLLASGNISSRHFIPFINSILDDETDIDIWKQLKDLVDSLEPTSINIMDVRSTPLNDLRHIRCTAPFKCQNQLMESLKDELRTELTGKIIKNFDDFYKKYFEETTWANKCKDITKRYLNRRDKVSFQFPADPTETNVWAWIKAVQAKFIEPYKPYKTSKDQKPIPLRAQVFQSTGPRQINGGLAPQQIDVFLKRRQLPARNPHDWLNVLVIGELTTSPFGKWTDKFLQLSAYMRELFAAQPFRRFAKGFLMFGTQLQLWISWRAIGRKSEAEPLLKARHVRGLATLIGSKDICKINELRSGLSFTEGMKKEIHPPESKMTTACHSAKSGSLNSGGNTELNEGVKRGSESIYSSDKVILRKSKRACVVNISRQAQLNAATERIRRSVKLGDSVIKTEAKNKPKKSEANADPAVEVAASESSNAPDNLATHSSLDRIRDADDNGANTDVEISPERDMKKLCISGNTGESNLEASAGPVTTQENDVPGATYKEAVLNADMNPPGPDPNFTNVDTSTVYRNRQNTVIVLKPFGRAIDENTTPLELVCGLRDAIKGHKLLFMNSKILYRDISTNNILLTDPKLNDGCCGVLIDLDLAISLSDENYSADAKLLTGTMEFIALGILRAHVFPRSGGIFHSYRHDLESFFYVLILVCIRLGWPLKKSPFIRRLSKWYKDFEDIILDAFSPKFNCLKELASKLRIDLFQRYIDPCINTDLFPEDLYNSILKVSDEEIVKMKRELYSSIMLFTHHQKCKPLLTRRL</sequence>
<feature type="domain" description="Fungal-type protein kinase" evidence="2">
    <location>
        <begin position="272"/>
        <end position="344"/>
    </location>
</feature>
<feature type="domain" description="Fungal-type protein kinase" evidence="2">
    <location>
        <begin position="345"/>
        <end position="733"/>
    </location>
</feature>
<feature type="compositionally biased region" description="Low complexity" evidence="1">
    <location>
        <begin position="495"/>
        <end position="504"/>
    </location>
</feature>
<comment type="caution">
    <text evidence="3">The sequence shown here is derived from an EMBL/GenBank/DDBJ whole genome shotgun (WGS) entry which is preliminary data.</text>
</comment>
<accession>N1JK49</accession>
<reference evidence="3 4" key="1">
    <citation type="journal article" date="2010" name="Science">
        <title>Genome expansion and gene loss in powdery mildew fungi reveal tradeoffs in extreme parasitism.</title>
        <authorList>
            <person name="Spanu P.D."/>
            <person name="Abbott J.C."/>
            <person name="Amselem J."/>
            <person name="Burgis T.A."/>
            <person name="Soanes D.M."/>
            <person name="Stueber K."/>
            <person name="Ver Loren van Themaat E."/>
            <person name="Brown J.K.M."/>
            <person name="Butcher S.A."/>
            <person name="Gurr S.J."/>
            <person name="Lebrun M.-H."/>
            <person name="Ridout C.J."/>
            <person name="Schulze-Lefert P."/>
            <person name="Talbot N.J."/>
            <person name="Ahmadinejad N."/>
            <person name="Ametz C."/>
            <person name="Barton G.R."/>
            <person name="Benjdia M."/>
            <person name="Bidzinski P."/>
            <person name="Bindschedler L.V."/>
            <person name="Both M."/>
            <person name="Brewer M.T."/>
            <person name="Cadle-Davidson L."/>
            <person name="Cadle-Davidson M.M."/>
            <person name="Collemare J."/>
            <person name="Cramer R."/>
            <person name="Frenkel O."/>
            <person name="Godfrey D."/>
            <person name="Harriman J."/>
            <person name="Hoede C."/>
            <person name="King B.C."/>
            <person name="Klages S."/>
            <person name="Kleemann J."/>
            <person name="Knoll D."/>
            <person name="Koti P.S."/>
            <person name="Kreplak J."/>
            <person name="Lopez-Ruiz F.J."/>
            <person name="Lu X."/>
            <person name="Maekawa T."/>
            <person name="Mahanil S."/>
            <person name="Micali C."/>
            <person name="Milgroom M.G."/>
            <person name="Montana G."/>
            <person name="Noir S."/>
            <person name="O'Connell R.J."/>
            <person name="Oberhaensli S."/>
            <person name="Parlange F."/>
            <person name="Pedersen C."/>
            <person name="Quesneville H."/>
            <person name="Reinhardt R."/>
            <person name="Rott M."/>
            <person name="Sacristan S."/>
            <person name="Schmidt S.M."/>
            <person name="Schoen M."/>
            <person name="Skamnioti P."/>
            <person name="Sommer H."/>
            <person name="Stephens A."/>
            <person name="Takahara H."/>
            <person name="Thordal-Christensen H."/>
            <person name="Vigouroux M."/>
            <person name="Wessling R."/>
            <person name="Wicker T."/>
            <person name="Panstruga R."/>
        </authorList>
    </citation>
    <scope>NUCLEOTIDE SEQUENCE [LARGE SCALE GENOMIC DNA]</scope>
    <source>
        <strain evidence="3">DH14</strain>
    </source>
</reference>
<name>N1JK49_BLUG1</name>
<keyword evidence="3" id="KW-0808">Transferase</keyword>
<dbReference type="OrthoDB" id="5584477at2759"/>
<dbReference type="HOGENOM" id="CLU_005513_3_0_1"/>
<dbReference type="InParanoid" id="N1JK49"/>
<proteinExistence type="predicted"/>
<dbReference type="InterPro" id="IPR011009">
    <property type="entry name" value="Kinase-like_dom_sf"/>
</dbReference>
<dbReference type="InterPro" id="IPR040976">
    <property type="entry name" value="Pkinase_fungal"/>
</dbReference>
<evidence type="ECO:0000259" key="2">
    <source>
        <dbReference type="Pfam" id="PF17667"/>
    </source>
</evidence>
<dbReference type="Proteomes" id="UP000015441">
    <property type="component" value="Unassembled WGS sequence"/>
</dbReference>
<dbReference type="Gene3D" id="1.10.510.10">
    <property type="entry name" value="Transferase(Phosphotransferase) domain 1"/>
    <property type="match status" value="1"/>
</dbReference>
<feature type="compositionally biased region" description="Polar residues" evidence="1">
    <location>
        <begin position="505"/>
        <end position="514"/>
    </location>
</feature>
<dbReference type="PANTHER" id="PTHR38248:SF2">
    <property type="entry name" value="FUNK1 11"/>
    <property type="match status" value="1"/>
</dbReference>
<feature type="compositionally biased region" description="Basic and acidic residues" evidence="1">
    <location>
        <begin position="481"/>
        <end position="490"/>
    </location>
</feature>
<organism evidence="3 4">
    <name type="scientific">Blumeria graminis f. sp. hordei (strain DH14)</name>
    <name type="common">Barley powdery mildew</name>
    <name type="synonym">Oidium monilioides f. sp. hordei</name>
    <dbReference type="NCBI Taxonomy" id="546991"/>
    <lineage>
        <taxon>Eukaryota</taxon>
        <taxon>Fungi</taxon>
        <taxon>Dikarya</taxon>
        <taxon>Ascomycota</taxon>
        <taxon>Pezizomycotina</taxon>
        <taxon>Leotiomycetes</taxon>
        <taxon>Erysiphales</taxon>
        <taxon>Erysiphaceae</taxon>
        <taxon>Blumeria</taxon>
        <taxon>Blumeria hordei</taxon>
    </lineage>
</organism>
<gene>
    <name evidence="3" type="ORF">BGHDH14_bgh04800</name>
</gene>
<dbReference type="eggNOG" id="ENOG502S5WB">
    <property type="taxonomic scope" value="Eukaryota"/>
</dbReference>
<feature type="compositionally biased region" description="Polar residues" evidence="1">
    <location>
        <begin position="402"/>
        <end position="423"/>
    </location>
</feature>
<dbReference type="EMBL" id="CAUH01004474">
    <property type="protein sequence ID" value="CCU79831.1"/>
    <property type="molecule type" value="Genomic_DNA"/>
</dbReference>
<protein>
    <submittedName>
        <fullName evidence="3">Serine/threonine-protein kinase Sgk2</fullName>
    </submittedName>
</protein>
<dbReference type="Pfam" id="PF17667">
    <property type="entry name" value="Pkinase_fungal"/>
    <property type="match status" value="2"/>
</dbReference>
<dbReference type="SUPFAM" id="SSF56112">
    <property type="entry name" value="Protein kinase-like (PK-like)"/>
    <property type="match status" value="1"/>
</dbReference>
<evidence type="ECO:0000313" key="3">
    <source>
        <dbReference type="EMBL" id="CCU79831.1"/>
    </source>
</evidence>
<feature type="compositionally biased region" description="Polar residues" evidence="1">
    <location>
        <begin position="545"/>
        <end position="565"/>
    </location>
</feature>
<keyword evidence="4" id="KW-1185">Reference proteome</keyword>
<dbReference type="AlphaFoldDB" id="N1JK49"/>
<evidence type="ECO:0000313" key="4">
    <source>
        <dbReference type="Proteomes" id="UP000015441"/>
    </source>
</evidence>
<dbReference type="PANTHER" id="PTHR38248">
    <property type="entry name" value="FUNK1 6"/>
    <property type="match status" value="1"/>
</dbReference>
<feature type="region of interest" description="Disordered" evidence="1">
    <location>
        <begin position="481"/>
        <end position="566"/>
    </location>
</feature>
<keyword evidence="3" id="KW-0418">Kinase</keyword>